<evidence type="ECO:0000256" key="1">
    <source>
        <dbReference type="PROSITE-ProRule" id="PRU00047"/>
    </source>
</evidence>
<keyword evidence="1" id="KW-0863">Zinc-finger</keyword>
<feature type="compositionally biased region" description="Polar residues" evidence="3">
    <location>
        <begin position="139"/>
        <end position="161"/>
    </location>
</feature>
<dbReference type="GO" id="GO:0008270">
    <property type="term" value="F:zinc ion binding"/>
    <property type="evidence" value="ECO:0007669"/>
    <property type="project" value="UniProtKB-KW"/>
</dbReference>
<dbReference type="Gramene" id="GBG58795">
    <property type="protein sequence ID" value="GBG58795"/>
    <property type="gene ID" value="CBR_g195"/>
</dbReference>
<keyword evidence="1" id="KW-0862">Zinc</keyword>
<dbReference type="SUPFAM" id="SSF57756">
    <property type="entry name" value="Retrovirus zinc finger-like domains"/>
    <property type="match status" value="1"/>
</dbReference>
<evidence type="ECO:0000256" key="3">
    <source>
        <dbReference type="SAM" id="MobiDB-lite"/>
    </source>
</evidence>
<keyword evidence="1" id="KW-0479">Metal-binding</keyword>
<feature type="region of interest" description="Disordered" evidence="3">
    <location>
        <begin position="39"/>
        <end position="73"/>
    </location>
</feature>
<dbReference type="InterPro" id="IPR036875">
    <property type="entry name" value="Znf_CCHC_sf"/>
</dbReference>
<evidence type="ECO:0000313" key="5">
    <source>
        <dbReference type="EMBL" id="GBG58795.1"/>
    </source>
</evidence>
<sequence>MAGIRPVEGCFQCGSMSHWVRDCPQRIGGFRPTSANAVPTGQPVLTLPSPTAAPASTVPRTSGAVNNGYQQPRPGWWRANQERFDVCYNKYLEDQQKETKRKEEEEMANKLKEEENRKSLRAEEETRIWKNDELRPGNKRSNVAVSTSECSNRGTPKPRWTNNVRQADKWREEYRKIQGMQQVSDAEVALLKEWRAEAEKKRMDAEKQVKNLQEQFSKLSASYATGDLATGGTNLKEKLEAAVLRSARKGKKATPGRMAQKVADNKGKNFDVNERFAFVENLKKQLCTLKKSGLEPYCKEVGIKLGRVEETIDATAEYRASKTFPEKGKRQVDGVDCSVLDVDDDEMQTAADGANEVEETSIEL</sequence>
<reference evidence="5 6" key="1">
    <citation type="journal article" date="2018" name="Cell">
        <title>The Chara Genome: Secondary Complexity and Implications for Plant Terrestrialization.</title>
        <authorList>
            <person name="Nishiyama T."/>
            <person name="Sakayama H."/>
            <person name="Vries J.D."/>
            <person name="Buschmann H."/>
            <person name="Saint-Marcoux D."/>
            <person name="Ullrich K.K."/>
            <person name="Haas F.B."/>
            <person name="Vanderstraeten L."/>
            <person name="Becker D."/>
            <person name="Lang D."/>
            <person name="Vosolsobe S."/>
            <person name="Rombauts S."/>
            <person name="Wilhelmsson P.K.I."/>
            <person name="Janitza P."/>
            <person name="Kern R."/>
            <person name="Heyl A."/>
            <person name="Rumpler F."/>
            <person name="Villalobos L.I.A.C."/>
            <person name="Clay J.M."/>
            <person name="Skokan R."/>
            <person name="Toyoda A."/>
            <person name="Suzuki Y."/>
            <person name="Kagoshima H."/>
            <person name="Schijlen E."/>
            <person name="Tajeshwar N."/>
            <person name="Catarino B."/>
            <person name="Hetherington A.J."/>
            <person name="Saltykova A."/>
            <person name="Bonnot C."/>
            <person name="Breuninger H."/>
            <person name="Symeonidi A."/>
            <person name="Radhakrishnan G.V."/>
            <person name="Van Nieuwerburgh F."/>
            <person name="Deforce D."/>
            <person name="Chang C."/>
            <person name="Karol K.G."/>
            <person name="Hedrich R."/>
            <person name="Ulvskov P."/>
            <person name="Glockner G."/>
            <person name="Delwiche C.F."/>
            <person name="Petrasek J."/>
            <person name="Van de Peer Y."/>
            <person name="Friml J."/>
            <person name="Beilby M."/>
            <person name="Dolan L."/>
            <person name="Kohara Y."/>
            <person name="Sugano S."/>
            <person name="Fujiyama A."/>
            <person name="Delaux P.-M."/>
            <person name="Quint M."/>
            <person name="TheiBen G."/>
            <person name="Hagemann M."/>
            <person name="Harholt J."/>
            <person name="Dunand C."/>
            <person name="Zachgo S."/>
            <person name="Langdale J."/>
            <person name="Maumus F."/>
            <person name="Straeten D.V.D."/>
            <person name="Gould S.B."/>
            <person name="Rensing S.A."/>
        </authorList>
    </citation>
    <scope>NUCLEOTIDE SEQUENCE [LARGE SCALE GENOMIC DNA]</scope>
    <source>
        <strain evidence="5 6">S276</strain>
    </source>
</reference>
<dbReference type="AlphaFoldDB" id="A0A388JM32"/>
<dbReference type="PROSITE" id="PS50158">
    <property type="entry name" value="ZF_CCHC"/>
    <property type="match status" value="1"/>
</dbReference>
<protein>
    <recommendedName>
        <fullName evidence="4">CCHC-type domain-containing protein</fullName>
    </recommendedName>
</protein>
<feature type="domain" description="CCHC-type" evidence="4">
    <location>
        <begin position="10"/>
        <end position="25"/>
    </location>
</feature>
<proteinExistence type="predicted"/>
<accession>A0A388JM32</accession>
<evidence type="ECO:0000313" key="6">
    <source>
        <dbReference type="Proteomes" id="UP000265515"/>
    </source>
</evidence>
<keyword evidence="2" id="KW-0175">Coiled coil</keyword>
<feature type="region of interest" description="Disordered" evidence="3">
    <location>
        <begin position="96"/>
        <end position="161"/>
    </location>
</feature>
<feature type="compositionally biased region" description="Low complexity" evidence="3">
    <location>
        <begin position="43"/>
        <end position="59"/>
    </location>
</feature>
<keyword evidence="6" id="KW-1185">Reference proteome</keyword>
<comment type="caution">
    <text evidence="5">The sequence shown here is derived from an EMBL/GenBank/DDBJ whole genome shotgun (WGS) entry which is preliminary data.</text>
</comment>
<evidence type="ECO:0000256" key="2">
    <source>
        <dbReference type="SAM" id="Coils"/>
    </source>
</evidence>
<dbReference type="GO" id="GO:0003676">
    <property type="term" value="F:nucleic acid binding"/>
    <property type="evidence" value="ECO:0007669"/>
    <property type="project" value="InterPro"/>
</dbReference>
<feature type="compositionally biased region" description="Basic and acidic residues" evidence="3">
    <location>
        <begin position="96"/>
        <end position="136"/>
    </location>
</feature>
<dbReference type="EMBL" id="BFEA01000001">
    <property type="protein sequence ID" value="GBG58795.1"/>
    <property type="molecule type" value="Genomic_DNA"/>
</dbReference>
<feature type="coiled-coil region" evidence="2">
    <location>
        <begin position="191"/>
        <end position="222"/>
    </location>
</feature>
<dbReference type="SMART" id="SM00343">
    <property type="entry name" value="ZnF_C2HC"/>
    <property type="match status" value="1"/>
</dbReference>
<evidence type="ECO:0000259" key="4">
    <source>
        <dbReference type="PROSITE" id="PS50158"/>
    </source>
</evidence>
<organism evidence="5 6">
    <name type="scientific">Chara braunii</name>
    <name type="common">Braun's stonewort</name>
    <dbReference type="NCBI Taxonomy" id="69332"/>
    <lineage>
        <taxon>Eukaryota</taxon>
        <taxon>Viridiplantae</taxon>
        <taxon>Streptophyta</taxon>
        <taxon>Charophyceae</taxon>
        <taxon>Charales</taxon>
        <taxon>Characeae</taxon>
        <taxon>Chara</taxon>
    </lineage>
</organism>
<gene>
    <name evidence="5" type="ORF">CBR_g195</name>
</gene>
<dbReference type="Proteomes" id="UP000265515">
    <property type="component" value="Unassembled WGS sequence"/>
</dbReference>
<name>A0A388JM32_CHABU</name>
<dbReference type="InterPro" id="IPR001878">
    <property type="entry name" value="Znf_CCHC"/>
</dbReference>